<name>A4E979_COLAA</name>
<gene>
    <name evidence="1" type="ORF">COLAER_00970</name>
</gene>
<proteinExistence type="predicted"/>
<evidence type="ECO:0000313" key="1">
    <source>
        <dbReference type="EMBL" id="EBA39823.1"/>
    </source>
</evidence>
<organism evidence="1 2">
    <name type="scientific">Collinsella aerofaciens (strain ATCC 25986 / DSM 3979 / JCM 10188 / KCTC 3647 / NCTC 11838 / VPI 1003)</name>
    <dbReference type="NCBI Taxonomy" id="411903"/>
    <lineage>
        <taxon>Bacteria</taxon>
        <taxon>Bacillati</taxon>
        <taxon>Actinomycetota</taxon>
        <taxon>Coriobacteriia</taxon>
        <taxon>Coriobacteriales</taxon>
        <taxon>Coriobacteriaceae</taxon>
        <taxon>Collinsella</taxon>
    </lineage>
</organism>
<reference evidence="1 2" key="2">
    <citation type="submission" date="2007-04" db="EMBL/GenBank/DDBJ databases">
        <authorList>
            <person name="Fulton L."/>
            <person name="Clifton S."/>
            <person name="Fulton B."/>
            <person name="Xu J."/>
            <person name="Minx P."/>
            <person name="Mardis E.R."/>
            <person name="Wilson R.K."/>
        </authorList>
    </citation>
    <scope>NUCLEOTIDE SEQUENCE [LARGE SCALE GENOMIC DNA]</scope>
    <source>
        <strain evidence="2">ATCC 25986 / DSM 3979 / JCM 10188 / KCTC 3647 / NCTC 11838 / VPI 1003</strain>
    </source>
</reference>
<comment type="caution">
    <text evidence="1">The sequence shown here is derived from an EMBL/GenBank/DDBJ whole genome shotgun (WGS) entry which is preliminary data.</text>
</comment>
<evidence type="ECO:0000313" key="2">
    <source>
        <dbReference type="Proteomes" id="UP000002979"/>
    </source>
</evidence>
<accession>A4E979</accession>
<dbReference type="EMBL" id="AAVN02000003">
    <property type="protein sequence ID" value="EBA39823.1"/>
    <property type="molecule type" value="Genomic_DNA"/>
</dbReference>
<dbReference type="Proteomes" id="UP000002979">
    <property type="component" value="Unassembled WGS sequence"/>
</dbReference>
<dbReference type="AlphaFoldDB" id="A4E979"/>
<protein>
    <submittedName>
        <fullName evidence="1">Uncharacterized protein</fullName>
    </submittedName>
</protein>
<reference evidence="1 2" key="1">
    <citation type="submission" date="2007-01" db="EMBL/GenBank/DDBJ databases">
        <title>Draft genome sequence of Collinsella aerofaciens (ATCC 25986).</title>
        <authorList>
            <person name="Sudarsanam P."/>
            <person name="Ley R."/>
            <person name="Guruge J."/>
            <person name="Turnbaugh P.J."/>
            <person name="Mahowald M."/>
            <person name="Liep D."/>
            <person name="Gordon J."/>
        </authorList>
    </citation>
    <scope>NUCLEOTIDE SEQUENCE [LARGE SCALE GENOMIC DNA]</scope>
    <source>
        <strain evidence="2">ATCC 25986 / DSM 3979 / JCM 10188 / KCTC 3647 / NCTC 11838 / VPI 1003</strain>
    </source>
</reference>
<sequence length="59" mass="6833">MSTSFQRGPRNAPVVLTLHRGGQGVCWMWDSIGQMTREQMQITGSIRSRKNMMRQLLHM</sequence>